<reference evidence="1 2" key="1">
    <citation type="submission" date="2017-11" db="EMBL/GenBank/DDBJ databases">
        <title>Complete genome sequence of Streptomyces lavendulae subsp. lavendulae CCM 3239 (formerly 'Streptomyces aureofaciens CCM 3239'), the producer of the angucycline-type antibiotic auricin.</title>
        <authorList>
            <person name="Busche T."/>
            <person name="Novakova R."/>
            <person name="Al'Dilaimi A."/>
            <person name="Homerova D."/>
            <person name="Feckova L."/>
            <person name="Rezuchova B."/>
            <person name="Mingyar E."/>
            <person name="Csolleiova D."/>
            <person name="Bekeova C."/>
            <person name="Winkler A."/>
            <person name="Sevcikova B."/>
            <person name="Kalinowski J."/>
            <person name="Kormanec J."/>
            <person name="Ruckert C."/>
        </authorList>
    </citation>
    <scope>NUCLEOTIDE SEQUENCE [LARGE SCALE GENOMIC DNA]</scope>
    <source>
        <strain evidence="1 2">CCM 3239</strain>
    </source>
</reference>
<accession>A0A2K8PQA2</accession>
<dbReference type="KEGG" id="slx:SLAV_34335"/>
<organism evidence="1 2">
    <name type="scientific">Streptomyces lavendulae subsp. lavendulae</name>
    <dbReference type="NCBI Taxonomy" id="58340"/>
    <lineage>
        <taxon>Bacteria</taxon>
        <taxon>Bacillati</taxon>
        <taxon>Actinomycetota</taxon>
        <taxon>Actinomycetes</taxon>
        <taxon>Kitasatosporales</taxon>
        <taxon>Streptomycetaceae</taxon>
        <taxon>Streptomyces</taxon>
    </lineage>
</organism>
<dbReference type="SUPFAM" id="SSF54631">
    <property type="entry name" value="CBS-domain pair"/>
    <property type="match status" value="1"/>
</dbReference>
<protein>
    <submittedName>
        <fullName evidence="1">Uncharacterized protein</fullName>
    </submittedName>
</protein>
<sequence length="38" mass="4000">MAKGHFKRLPVVDDDGRLVGGVGCGGLLKIRLHSRVAA</sequence>
<dbReference type="InterPro" id="IPR046342">
    <property type="entry name" value="CBS_dom_sf"/>
</dbReference>
<dbReference type="Proteomes" id="UP000231791">
    <property type="component" value="Chromosome"/>
</dbReference>
<dbReference type="AlphaFoldDB" id="A0A2K8PQA2"/>
<dbReference type="Gene3D" id="3.10.580.10">
    <property type="entry name" value="CBS-domain"/>
    <property type="match status" value="1"/>
</dbReference>
<dbReference type="EMBL" id="CP024985">
    <property type="protein sequence ID" value="ATZ28638.1"/>
    <property type="molecule type" value="Genomic_DNA"/>
</dbReference>
<proteinExistence type="predicted"/>
<name>A0A2K8PQA2_STRLA</name>
<gene>
    <name evidence="1" type="ORF">SLAV_34335</name>
</gene>
<keyword evidence="2" id="KW-1185">Reference proteome</keyword>
<evidence type="ECO:0000313" key="2">
    <source>
        <dbReference type="Proteomes" id="UP000231791"/>
    </source>
</evidence>
<evidence type="ECO:0000313" key="1">
    <source>
        <dbReference type="EMBL" id="ATZ28638.1"/>
    </source>
</evidence>